<dbReference type="EMBL" id="VLNY01000023">
    <property type="protein sequence ID" value="KAA0017072.1"/>
    <property type="molecule type" value="Genomic_DNA"/>
</dbReference>
<dbReference type="SUPFAM" id="SSF51905">
    <property type="entry name" value="FAD/NAD(P)-binding domain"/>
    <property type="match status" value="1"/>
</dbReference>
<dbReference type="OrthoDB" id="8845488at2"/>
<evidence type="ECO:0000313" key="4">
    <source>
        <dbReference type="Proteomes" id="UP000322244"/>
    </source>
</evidence>
<dbReference type="Pfam" id="PF01593">
    <property type="entry name" value="Amino_oxidase"/>
    <property type="match status" value="1"/>
</dbReference>
<name>A0A5A7S745_9NOCA</name>
<feature type="domain" description="Amine oxidase" evidence="2">
    <location>
        <begin position="169"/>
        <end position="688"/>
    </location>
</feature>
<proteinExistence type="predicted"/>
<organism evidence="3 4">
    <name type="scientific">Antrihabitans cavernicola</name>
    <dbReference type="NCBI Taxonomy" id="2495913"/>
    <lineage>
        <taxon>Bacteria</taxon>
        <taxon>Bacillati</taxon>
        <taxon>Actinomycetota</taxon>
        <taxon>Actinomycetes</taxon>
        <taxon>Mycobacteriales</taxon>
        <taxon>Nocardiaceae</taxon>
        <taxon>Antrihabitans</taxon>
    </lineage>
</organism>
<sequence length="729" mass="79195">MGYFPRTGRRRVDHRRSGAPGCTVDRVGDRRSTVGHPRLHQFAPAPLGLDVGFDAAERRDLRAARHHHRNLRAGREVSVQQDLPSDRTGGRRLRPVGGQSGSAVHDGERIFRNVRTHSQFGCADRAESAVTLSRRAFVAGAAAVGAATLLPARGRASGRNRVAVFGGGMSGLVVAHELIERGFAVDIFDARPVAGGKARSFGVPGSAVGGRAELPAEHGFRFFPGFYRNVPDSMRRIPFAGNSNGVLDNLRDIASLSDDDGFGGAVSLGPGESVAGFLPLNLSTGRPVELGRLADLDYLSAVVGDAATQLMGIPRDRFPGEVADFGRCVAAYLTSSTQRRQTQWDGVSWWNFLRAETKSKYFQDAVAKMTTLGLVAVKPQVCSVNSAGNIIEAFLWNVLVPRPGPDDSFVARFLDGPTSQVWIEPWVAELRRRGAAFHFGQALREIEVGAGIVSGATVVDGSGAVRAVDADFYVSAIPVDQAVDRLRTPSLLRLDPSLDAIRDLHVDWMNGLMIYLRKPLEAARGLFGIVDHPWTLSAISQRQTWSRDIAREFGDGSAGDIISVDISNWDGVGITAIRKTAKQCTREEIFTEVWATLKERFGRFDRSIVDGNVHSWFLDPAITWAADGTVHNAEPLTVQTVNTWAKRPKGPTAIPNLFIAGDWIQTNANVVSMEGANQSGRVVAQAVLDASGRNAEPVVRYDYYVPPELEPIKALDAQRFAAHQPNFFE</sequence>
<protein>
    <submittedName>
        <fullName evidence="3">FAD-dependent oxidoreductase</fullName>
    </submittedName>
</protein>
<dbReference type="InterPro" id="IPR036188">
    <property type="entry name" value="FAD/NAD-bd_sf"/>
</dbReference>
<dbReference type="InterPro" id="IPR002937">
    <property type="entry name" value="Amino_oxidase"/>
</dbReference>
<dbReference type="PRINTS" id="PR00419">
    <property type="entry name" value="ADXRDTASE"/>
</dbReference>
<evidence type="ECO:0000259" key="2">
    <source>
        <dbReference type="Pfam" id="PF01593"/>
    </source>
</evidence>
<feature type="region of interest" description="Disordered" evidence="1">
    <location>
        <begin position="1"/>
        <end position="31"/>
    </location>
</feature>
<reference evidence="3 4" key="1">
    <citation type="submission" date="2019-07" db="EMBL/GenBank/DDBJ databases">
        <title>Rhodococcus cavernicolus sp. nov., isolated from a cave.</title>
        <authorList>
            <person name="Lee S.D."/>
        </authorList>
    </citation>
    <scope>NUCLEOTIDE SEQUENCE [LARGE SCALE GENOMIC DNA]</scope>
    <source>
        <strain evidence="3 4">C1-24</strain>
    </source>
</reference>
<gene>
    <name evidence="3" type="ORF">FOY51_25380</name>
</gene>
<dbReference type="InterPro" id="IPR050464">
    <property type="entry name" value="Zeta_carotene_desat/Oxidored"/>
</dbReference>
<evidence type="ECO:0000313" key="3">
    <source>
        <dbReference type="EMBL" id="KAA0017072.1"/>
    </source>
</evidence>
<dbReference type="PANTHER" id="PTHR42923:SF46">
    <property type="entry name" value="AMINE OXIDASE"/>
    <property type="match status" value="1"/>
</dbReference>
<dbReference type="GO" id="GO:0016491">
    <property type="term" value="F:oxidoreductase activity"/>
    <property type="evidence" value="ECO:0007669"/>
    <property type="project" value="InterPro"/>
</dbReference>
<evidence type="ECO:0000256" key="1">
    <source>
        <dbReference type="SAM" id="MobiDB-lite"/>
    </source>
</evidence>
<accession>A0A5A7S745</accession>
<dbReference type="AlphaFoldDB" id="A0A5A7S745"/>
<dbReference type="Proteomes" id="UP000322244">
    <property type="component" value="Unassembled WGS sequence"/>
</dbReference>
<dbReference type="Gene3D" id="3.50.50.60">
    <property type="entry name" value="FAD/NAD(P)-binding domain"/>
    <property type="match status" value="2"/>
</dbReference>
<dbReference type="PANTHER" id="PTHR42923">
    <property type="entry name" value="PROTOPORPHYRINOGEN OXIDASE"/>
    <property type="match status" value="1"/>
</dbReference>
<feature type="region of interest" description="Disordered" evidence="1">
    <location>
        <begin position="67"/>
        <end position="104"/>
    </location>
</feature>
<comment type="caution">
    <text evidence="3">The sequence shown here is derived from an EMBL/GenBank/DDBJ whole genome shotgun (WGS) entry which is preliminary data.</text>
</comment>
<keyword evidence="4" id="KW-1185">Reference proteome</keyword>